<feature type="domain" description="Translation elongation factor P/YeiP central" evidence="3">
    <location>
        <begin position="69"/>
        <end position="123"/>
    </location>
</feature>
<protein>
    <submittedName>
        <fullName evidence="4">Translation elongation factor P</fullName>
    </submittedName>
</protein>
<dbReference type="Pfam" id="PF08207">
    <property type="entry name" value="EFP_N"/>
    <property type="match status" value="1"/>
</dbReference>
<dbReference type="Gene3D" id="2.30.30.30">
    <property type="match status" value="1"/>
</dbReference>
<accession>A0A6M5YFL1</accession>
<dbReference type="Pfam" id="PF01132">
    <property type="entry name" value="EFP"/>
    <property type="match status" value="1"/>
</dbReference>
<dbReference type="InterPro" id="IPR014722">
    <property type="entry name" value="Rib_uL2_dom2"/>
</dbReference>
<sequence>MASIPYSDLRRGAHVVRDGQLYSVVDHELRTPGTLPSKLRIWLKSRRTGAVTDHRVHPEDRVEEAVLETRSVRFIYRTGDHFVFMDEESFDQHELPAPFVAAGANFLKENAAAELIVFNDRPVALELAATVELTVRETEPVVRGGTASVVTKPALLETGLRVTVPQFVCAGDVVVIDPRTAKYAGRVRRA</sequence>
<evidence type="ECO:0000313" key="4">
    <source>
        <dbReference type="EMBL" id="QJW92768.1"/>
    </source>
</evidence>
<dbReference type="GO" id="GO:0043043">
    <property type="term" value="P:peptide biosynthetic process"/>
    <property type="evidence" value="ECO:0007669"/>
    <property type="project" value="InterPro"/>
</dbReference>
<name>A0A6M5YFL1_9BACT</name>
<dbReference type="GO" id="GO:0003746">
    <property type="term" value="F:translation elongation factor activity"/>
    <property type="evidence" value="ECO:0007669"/>
    <property type="project" value="UniProtKB-KW"/>
</dbReference>
<dbReference type="InterPro" id="IPR020599">
    <property type="entry name" value="Transl_elong_fac_P/YeiP"/>
</dbReference>
<gene>
    <name evidence="4" type="ORF">FTUN_0265</name>
</gene>
<dbReference type="InterPro" id="IPR001059">
    <property type="entry name" value="Transl_elong_P/YeiP_cen"/>
</dbReference>
<keyword evidence="4" id="KW-0648">Protein biosynthesis</keyword>
<feature type="domain" description="Elongation factor P C-terminal" evidence="2">
    <location>
        <begin position="131"/>
        <end position="186"/>
    </location>
</feature>
<comment type="similarity">
    <text evidence="1">Belongs to the elongation factor P family.</text>
</comment>
<dbReference type="SMART" id="SM00841">
    <property type="entry name" value="Elong-fact-P_C"/>
    <property type="match status" value="1"/>
</dbReference>
<proteinExistence type="inferred from homology"/>
<dbReference type="InterPro" id="IPR015365">
    <property type="entry name" value="Elong-fact-P_C"/>
</dbReference>
<dbReference type="PANTHER" id="PTHR30053:SF14">
    <property type="entry name" value="TRANSLATION ELONGATION FACTOR KOW-LIKE DOMAIN-CONTAINING PROTEIN"/>
    <property type="match status" value="1"/>
</dbReference>
<dbReference type="RefSeq" id="WP_171469106.1">
    <property type="nucleotide sequence ID" value="NZ_CP053452.2"/>
</dbReference>
<evidence type="ECO:0000259" key="2">
    <source>
        <dbReference type="SMART" id="SM00841"/>
    </source>
</evidence>
<dbReference type="InterPro" id="IPR012340">
    <property type="entry name" value="NA-bd_OB-fold"/>
</dbReference>
<organism evidence="4 5">
    <name type="scientific">Frigoriglobus tundricola</name>
    <dbReference type="NCBI Taxonomy" id="2774151"/>
    <lineage>
        <taxon>Bacteria</taxon>
        <taxon>Pseudomonadati</taxon>
        <taxon>Planctomycetota</taxon>
        <taxon>Planctomycetia</taxon>
        <taxon>Gemmatales</taxon>
        <taxon>Gemmataceae</taxon>
        <taxon>Frigoriglobus</taxon>
    </lineage>
</organism>
<dbReference type="NCBIfam" id="NF001810">
    <property type="entry name" value="PRK00529.1"/>
    <property type="match status" value="1"/>
</dbReference>
<dbReference type="SUPFAM" id="SSF50104">
    <property type="entry name" value="Translation proteins SH3-like domain"/>
    <property type="match status" value="1"/>
</dbReference>
<dbReference type="Pfam" id="PF09285">
    <property type="entry name" value="Elong-fact-P_C"/>
    <property type="match status" value="1"/>
</dbReference>
<dbReference type="CDD" id="cd05794">
    <property type="entry name" value="S1_EF-P_repeat_2"/>
    <property type="match status" value="1"/>
</dbReference>
<dbReference type="FunFam" id="2.40.50.140:FF:000009">
    <property type="entry name" value="Elongation factor P"/>
    <property type="match status" value="1"/>
</dbReference>
<dbReference type="Gene3D" id="2.40.50.140">
    <property type="entry name" value="Nucleic acid-binding proteins"/>
    <property type="match status" value="2"/>
</dbReference>
<dbReference type="SMART" id="SM01185">
    <property type="entry name" value="EFP"/>
    <property type="match status" value="1"/>
</dbReference>
<dbReference type="InterPro" id="IPR008991">
    <property type="entry name" value="Translation_prot_SH3-like_sf"/>
</dbReference>
<dbReference type="InterPro" id="IPR013185">
    <property type="entry name" value="Transl_elong_KOW-like"/>
</dbReference>
<evidence type="ECO:0000259" key="3">
    <source>
        <dbReference type="SMART" id="SM01185"/>
    </source>
</evidence>
<dbReference type="GO" id="GO:0005829">
    <property type="term" value="C:cytosol"/>
    <property type="evidence" value="ECO:0007669"/>
    <property type="project" value="UniProtKB-ARBA"/>
</dbReference>
<dbReference type="EMBL" id="CP053452">
    <property type="protein sequence ID" value="QJW92768.1"/>
    <property type="molecule type" value="Genomic_DNA"/>
</dbReference>
<dbReference type="Proteomes" id="UP000503447">
    <property type="component" value="Chromosome"/>
</dbReference>
<reference evidence="5" key="1">
    <citation type="submission" date="2020-05" db="EMBL/GenBank/DDBJ databases">
        <title>Frigoriglobus tundricola gen. nov., sp. nov., a psychrotolerant cellulolytic planctomycete of the family Gemmataceae with two divergent copies of 16S rRNA gene.</title>
        <authorList>
            <person name="Kulichevskaya I.S."/>
            <person name="Ivanova A.A."/>
            <person name="Naumoff D.G."/>
            <person name="Beletsky A.V."/>
            <person name="Rijpstra W.I.C."/>
            <person name="Sinninghe Damste J.S."/>
            <person name="Mardanov A.V."/>
            <person name="Ravin N.V."/>
            <person name="Dedysh S.N."/>
        </authorList>
    </citation>
    <scope>NUCLEOTIDE SEQUENCE [LARGE SCALE GENOMIC DNA]</scope>
    <source>
        <strain evidence="5">PL17</strain>
    </source>
</reference>
<dbReference type="PANTHER" id="PTHR30053">
    <property type="entry name" value="ELONGATION FACTOR P"/>
    <property type="match status" value="1"/>
</dbReference>
<dbReference type="CDD" id="cd04470">
    <property type="entry name" value="S1_EF-P_repeat_1"/>
    <property type="match status" value="1"/>
</dbReference>
<keyword evidence="4" id="KW-0251">Elongation factor</keyword>
<dbReference type="InterPro" id="IPR013852">
    <property type="entry name" value="Transl_elong_P/YeiP_CS"/>
</dbReference>
<dbReference type="SUPFAM" id="SSF50249">
    <property type="entry name" value="Nucleic acid-binding proteins"/>
    <property type="match status" value="2"/>
</dbReference>
<dbReference type="PIRSF" id="PIRSF005901">
    <property type="entry name" value="EF-P"/>
    <property type="match status" value="1"/>
</dbReference>
<evidence type="ECO:0000256" key="1">
    <source>
        <dbReference type="ARBA" id="ARBA00009479"/>
    </source>
</evidence>
<dbReference type="KEGG" id="ftj:FTUN_0265"/>
<keyword evidence="5" id="KW-1185">Reference proteome</keyword>
<dbReference type="PROSITE" id="PS01275">
    <property type="entry name" value="EFP"/>
    <property type="match status" value="1"/>
</dbReference>
<dbReference type="FunFam" id="2.40.50.140:FF:000004">
    <property type="entry name" value="Elongation factor P"/>
    <property type="match status" value="1"/>
</dbReference>
<dbReference type="AlphaFoldDB" id="A0A6M5YFL1"/>
<evidence type="ECO:0000313" key="5">
    <source>
        <dbReference type="Proteomes" id="UP000503447"/>
    </source>
</evidence>